<dbReference type="GO" id="GO:0003824">
    <property type="term" value="F:catalytic activity"/>
    <property type="evidence" value="ECO:0007669"/>
    <property type="project" value="InterPro"/>
</dbReference>
<accession>A0A100IMJ8</accession>
<dbReference type="VEuPathDB" id="FungiDB:M747DRAFT_321051"/>
<dbReference type="OMA" id="TIACICP"/>
<dbReference type="Gene3D" id="3.40.50.1580">
    <property type="entry name" value="Nucleoside phosphorylase domain"/>
    <property type="match status" value="1"/>
</dbReference>
<proteinExistence type="predicted"/>
<sequence length="352" mass="38913">MGPSRPDLTHDDYTIACICPMGVELAAVEGMMDELHQNLPSSIDKNTYTYGRMGAHDIVVAVMPKAGNDRAAAVATQLSNDFRSIRFCLLIGIGGGIPDLARDIGIRLGDVVFERTGMLQKPTDILLSTVQRLEALHAWVDSRIPIFLEEMLTRFPKMRKRNYVYQGATKDQLFRMEYEHIGGTDCGDCNSSQTVEREVRDNSTPMIHYGTIGSSNIVLRDSVKREILKADLDILCVEMEAAGLMSSFPCLVIRGICDYANSHKNKAWQPYAAATAAGYAKELLSLIPPLKKPSNDNVEVASFAPRQQAPAIRTSNMRKLIHAPVAGDLMAGSKLFSDGIYHDGRMGRWVYN</sequence>
<organism evidence="1 2">
    <name type="scientific">Aspergillus niger</name>
    <dbReference type="NCBI Taxonomy" id="5061"/>
    <lineage>
        <taxon>Eukaryota</taxon>
        <taxon>Fungi</taxon>
        <taxon>Dikarya</taxon>
        <taxon>Ascomycota</taxon>
        <taxon>Pezizomycotina</taxon>
        <taxon>Eurotiomycetes</taxon>
        <taxon>Eurotiomycetidae</taxon>
        <taxon>Eurotiales</taxon>
        <taxon>Aspergillaceae</taxon>
        <taxon>Aspergillus</taxon>
        <taxon>Aspergillus subgen. Circumdati</taxon>
    </lineage>
</organism>
<dbReference type="VEuPathDB" id="FungiDB:ASPNIDRAFT2_1107481"/>
<dbReference type="VEuPathDB" id="FungiDB:ATCC64974_62760"/>
<protein>
    <submittedName>
        <fullName evidence="1">Unnamed protein product</fullName>
    </submittedName>
</protein>
<dbReference type="PANTHER" id="PTHR46082:SF11">
    <property type="entry name" value="AAA+ ATPASE DOMAIN-CONTAINING PROTEIN-RELATED"/>
    <property type="match status" value="1"/>
</dbReference>
<reference evidence="2" key="1">
    <citation type="journal article" date="2016" name="Genome Announc.">
        <title>Draft genome sequence of Aspergillus niger strain An76.</title>
        <authorList>
            <person name="Gong W."/>
            <person name="Cheng Z."/>
            <person name="Zhang H."/>
            <person name="Liu L."/>
            <person name="Gao P."/>
            <person name="Wang L."/>
        </authorList>
    </citation>
    <scope>NUCLEOTIDE SEQUENCE [LARGE SCALE GENOMIC DNA]</scope>
    <source>
        <strain evidence="2">An76</strain>
    </source>
</reference>
<dbReference type="SUPFAM" id="SSF53167">
    <property type="entry name" value="Purine and uridine phosphorylases"/>
    <property type="match status" value="1"/>
</dbReference>
<gene>
    <name evidence="1" type="ORF">ABL_06613</name>
</gene>
<dbReference type="VEuPathDB" id="FungiDB:An19g00280"/>
<dbReference type="InterPro" id="IPR035994">
    <property type="entry name" value="Nucleoside_phosphorylase_sf"/>
</dbReference>
<dbReference type="InterPro" id="IPR053137">
    <property type="entry name" value="NLR-like"/>
</dbReference>
<dbReference type="Proteomes" id="UP000068243">
    <property type="component" value="Unassembled WGS sequence"/>
</dbReference>
<evidence type="ECO:0000313" key="1">
    <source>
        <dbReference type="EMBL" id="GAQ43952.1"/>
    </source>
</evidence>
<dbReference type="EMBL" id="BCMY01000011">
    <property type="protein sequence ID" value="GAQ43952.1"/>
    <property type="molecule type" value="Genomic_DNA"/>
</dbReference>
<dbReference type="AlphaFoldDB" id="A0A100IMJ8"/>
<evidence type="ECO:0000313" key="2">
    <source>
        <dbReference type="Proteomes" id="UP000068243"/>
    </source>
</evidence>
<name>A0A100IMJ8_ASPNG</name>
<comment type="caution">
    <text evidence="1">The sequence shown here is derived from an EMBL/GenBank/DDBJ whole genome shotgun (WGS) entry which is preliminary data.</text>
</comment>
<dbReference type="OrthoDB" id="1577640at2759"/>
<dbReference type="PANTHER" id="PTHR46082">
    <property type="entry name" value="ATP/GTP-BINDING PROTEIN-RELATED"/>
    <property type="match status" value="1"/>
</dbReference>
<dbReference type="GO" id="GO:0009116">
    <property type="term" value="P:nucleoside metabolic process"/>
    <property type="evidence" value="ECO:0007669"/>
    <property type="project" value="InterPro"/>
</dbReference>